<dbReference type="GO" id="GO:0036374">
    <property type="term" value="F:glutathione hydrolase activity"/>
    <property type="evidence" value="ECO:0007669"/>
    <property type="project" value="InterPro"/>
</dbReference>
<evidence type="ECO:0000313" key="6">
    <source>
        <dbReference type="EMBL" id="CAD1474167.1"/>
    </source>
</evidence>
<evidence type="ECO:0000313" key="7">
    <source>
        <dbReference type="Proteomes" id="UP000752696"/>
    </source>
</evidence>
<dbReference type="Gene3D" id="1.10.246.130">
    <property type="match status" value="1"/>
</dbReference>
<keyword evidence="2" id="KW-1202">Platelet aggregation activating toxin</keyword>
<dbReference type="InterPro" id="IPR043137">
    <property type="entry name" value="GGT_ssub_C"/>
</dbReference>
<feature type="binding site" evidence="4">
    <location>
        <position position="464"/>
    </location>
    <ligand>
        <name>L-glutamate</name>
        <dbReference type="ChEBI" id="CHEBI:29985"/>
    </ligand>
</feature>
<keyword evidence="2" id="KW-0800">Toxin</keyword>
<dbReference type="Proteomes" id="UP000752696">
    <property type="component" value="Unassembled WGS sequence"/>
</dbReference>
<dbReference type="OrthoDB" id="1081007at2759"/>
<dbReference type="Gene3D" id="3.60.20.40">
    <property type="match status" value="1"/>
</dbReference>
<feature type="binding site" evidence="4">
    <location>
        <position position="116"/>
    </location>
    <ligand>
        <name>L-glutamate</name>
        <dbReference type="ChEBI" id="CHEBI:29985"/>
    </ligand>
</feature>
<keyword evidence="5" id="KW-0472">Membrane</keyword>
<keyword evidence="5" id="KW-1133">Transmembrane helix</keyword>
<dbReference type="FunFam" id="3.60.20.40:FF:000001">
    <property type="entry name" value="Gamma-glutamyltranspeptidase 1"/>
    <property type="match status" value="1"/>
</dbReference>
<evidence type="ECO:0000256" key="2">
    <source>
        <dbReference type="ARBA" id="ARBA00084097"/>
    </source>
</evidence>
<proteinExistence type="inferred from homology"/>
<dbReference type="PROSITE" id="PS00462">
    <property type="entry name" value="G_GLU_TRANSPEPTIDASE"/>
    <property type="match status" value="1"/>
</dbReference>
<keyword evidence="5" id="KW-0812">Transmembrane</keyword>
<gene>
    <name evidence="6" type="ORF">MHI_LOCUS435747</name>
</gene>
<dbReference type="InterPro" id="IPR000101">
    <property type="entry name" value="GGT_peptidase"/>
</dbReference>
<feature type="transmembrane region" description="Helical" evidence="5">
    <location>
        <begin position="6"/>
        <end position="29"/>
    </location>
</feature>
<evidence type="ECO:0000256" key="1">
    <source>
        <dbReference type="ARBA" id="ARBA00009381"/>
    </source>
</evidence>
<dbReference type="FunFam" id="1.10.246.130:FF:000001">
    <property type="entry name" value="Gamma-glutamyltransferase 5 isoform 1"/>
    <property type="match status" value="1"/>
</dbReference>
<feature type="transmembrane region" description="Helical" evidence="5">
    <location>
        <begin position="134"/>
        <end position="157"/>
    </location>
</feature>
<dbReference type="InterPro" id="IPR029055">
    <property type="entry name" value="Ntn_hydrolases_N"/>
</dbReference>
<comment type="caution">
    <text evidence="6">The sequence shown here is derived from an EMBL/GenBank/DDBJ whole genome shotgun (WGS) entry which is preliminary data.</text>
</comment>
<dbReference type="InterPro" id="IPR043138">
    <property type="entry name" value="GGT_lsub"/>
</dbReference>
<evidence type="ECO:0008006" key="8">
    <source>
        <dbReference type="Google" id="ProtNLM"/>
    </source>
</evidence>
<protein>
    <recommendedName>
        <fullName evidence="8">Gamma-glutamyltransferase</fullName>
    </recommendedName>
</protein>
<reference evidence="6" key="1">
    <citation type="submission" date="2020-07" db="EMBL/GenBank/DDBJ databases">
        <authorList>
            <person name="Nazaruddin N."/>
        </authorList>
    </citation>
    <scope>NUCLEOTIDE SEQUENCE</scope>
</reference>
<evidence type="ECO:0000256" key="5">
    <source>
        <dbReference type="SAM" id="Phobius"/>
    </source>
</evidence>
<feature type="binding site" evidence="4">
    <location>
        <begin position="440"/>
        <end position="442"/>
    </location>
    <ligand>
        <name>L-glutamate</name>
        <dbReference type="ChEBI" id="CHEBI:29985"/>
    </ligand>
</feature>
<dbReference type="GO" id="GO:0005886">
    <property type="term" value="C:plasma membrane"/>
    <property type="evidence" value="ECO:0007669"/>
    <property type="project" value="TreeGrafter"/>
</dbReference>
<evidence type="ECO:0000256" key="3">
    <source>
        <dbReference type="PIRSR" id="PIRSR600101-1"/>
    </source>
</evidence>
<dbReference type="EMBL" id="CAJDYZ010007242">
    <property type="protein sequence ID" value="CAD1474167.1"/>
    <property type="molecule type" value="Genomic_DNA"/>
</dbReference>
<dbReference type="InterPro" id="IPR055262">
    <property type="entry name" value="GGT_CS"/>
</dbReference>
<keyword evidence="7" id="KW-1185">Reference proteome</keyword>
<dbReference type="GO" id="GO:0006751">
    <property type="term" value="P:glutathione catabolic process"/>
    <property type="evidence" value="ECO:0007669"/>
    <property type="project" value="InterPro"/>
</dbReference>
<keyword evidence="2" id="KW-1199">Hemostasis impairing toxin</keyword>
<evidence type="ECO:0000256" key="4">
    <source>
        <dbReference type="PIRSR" id="PIRSR600101-2"/>
    </source>
</evidence>
<dbReference type="Pfam" id="PF01019">
    <property type="entry name" value="G_glu_transpept"/>
    <property type="match status" value="2"/>
</dbReference>
<feature type="binding site" evidence="4">
    <location>
        <position position="515"/>
    </location>
    <ligand>
        <name>L-glutamate</name>
        <dbReference type="ChEBI" id="CHEBI:29985"/>
    </ligand>
</feature>
<feature type="non-terminal residue" evidence="6">
    <location>
        <position position="1"/>
    </location>
</feature>
<comment type="similarity">
    <text evidence="1">Belongs to the gamma-glutamyltransferase family.</text>
</comment>
<feature type="binding site" evidence="4">
    <location>
        <begin position="492"/>
        <end position="493"/>
    </location>
    <ligand>
        <name>L-glutamate</name>
        <dbReference type="ChEBI" id="CHEBI:29985"/>
    </ligand>
</feature>
<dbReference type="AlphaFoldDB" id="A0A6V7H4F7"/>
<organism evidence="6 7">
    <name type="scientific">Heterotrigona itama</name>
    <dbReference type="NCBI Taxonomy" id="395501"/>
    <lineage>
        <taxon>Eukaryota</taxon>
        <taxon>Metazoa</taxon>
        <taxon>Ecdysozoa</taxon>
        <taxon>Arthropoda</taxon>
        <taxon>Hexapoda</taxon>
        <taxon>Insecta</taxon>
        <taxon>Pterygota</taxon>
        <taxon>Neoptera</taxon>
        <taxon>Endopterygota</taxon>
        <taxon>Hymenoptera</taxon>
        <taxon>Apocrita</taxon>
        <taxon>Aculeata</taxon>
        <taxon>Apoidea</taxon>
        <taxon>Anthophila</taxon>
        <taxon>Apidae</taxon>
        <taxon>Heterotrigona</taxon>
    </lineage>
</organism>
<sequence>LNKKKVLVFGVSIVIILAVILTIIIVLLVPDSENEKSESRRSYYGVYAKGAVSTNGQECAQIGADVLMKGGSAVDAAIASLLCEGVASLHSMGLGGGFLMTIWDATTKTADYLNAREVAPSDARENMFQGDPNLAMFGGLSDPFIILIINIIIYIHLQTQCRYINLIYVRSKKGGLAVAVPGELLGYWEAHKKYGKLNWSELFEPTISLCVTGSRVNKYLASYLVSKEPSIKAERSLAEILINPKTNSTWKVGDRIKRPRLAETLKLIAKNGPDIFYNGSIADILVEEIRAFKGIIKKEDFQNYTVKWMKPIKTTIGDLTIYTAPPPGSGAILTFIMNVLDGMVLKPDDKIMWQTVIETFKWAYARRTELADPDFVNITSLLSNLTSIDYAKMIQSKIKINGTSNDPKYYGVNMTIPEDSGTSHVSVLAPDGSAVSVTSTINQVFGAMIRSNWTGIIFNDEMDDFSSPNITNGFDVPPSPANFIQPGKRPMSSMSPTIVVDKNGDVRLVIGAAGGTKITTAVAIAMILNLWSGYNVNQAIDTFRIHHQLLPMNVQNEKGFSSNILDYLSSIGHNVTTYSGIGSAITAVSKQNGHIFASSDFRREGRTAGPAVLPFSIQEQKFVKPCNKFSFSEGNAANISKAVTGPMPDKPVV</sequence>
<name>A0A6V7H4F7_9HYME</name>
<accession>A0A6V7H4F7</accession>
<dbReference type="PANTHER" id="PTHR11686:SF9">
    <property type="entry name" value="RE13973P"/>
    <property type="match status" value="1"/>
</dbReference>
<dbReference type="PANTHER" id="PTHR11686">
    <property type="entry name" value="GAMMA GLUTAMYL TRANSPEPTIDASE"/>
    <property type="match status" value="1"/>
</dbReference>
<dbReference type="PRINTS" id="PR01210">
    <property type="entry name" value="GGTRANSPTASE"/>
</dbReference>
<dbReference type="SUPFAM" id="SSF56235">
    <property type="entry name" value="N-terminal nucleophile aminohydrolases (Ntn hydrolases)"/>
    <property type="match status" value="1"/>
</dbReference>
<feature type="active site" description="Nucleophile" evidence="3">
    <location>
        <position position="422"/>
    </location>
</feature>